<evidence type="ECO:0000256" key="1">
    <source>
        <dbReference type="ARBA" id="ARBA00022723"/>
    </source>
</evidence>
<gene>
    <name evidence="3" type="ORF">AVL62_15730</name>
</gene>
<name>A0A0W8IJ62_9MICO</name>
<reference evidence="3 4" key="1">
    <citation type="submission" date="2015-12" db="EMBL/GenBank/DDBJ databases">
        <title>Serinicoccus chungangenesis strain CD08_5 genome sequencing and assembly.</title>
        <authorList>
            <person name="Chander A.M."/>
            <person name="Kaur G."/>
            <person name="Nair G.R."/>
            <person name="Dhawan D.K."/>
            <person name="Kochhar R.K."/>
            <person name="Mayilraj S."/>
            <person name="Bhadada S.K."/>
        </authorList>
    </citation>
    <scope>NUCLEOTIDE SEQUENCE [LARGE SCALE GENOMIC DNA]</scope>
    <source>
        <strain evidence="3 4">CD08_5</strain>
    </source>
</reference>
<evidence type="ECO:0000313" key="4">
    <source>
        <dbReference type="Proteomes" id="UP000054837"/>
    </source>
</evidence>
<dbReference type="InterPro" id="IPR036163">
    <property type="entry name" value="HMA_dom_sf"/>
</dbReference>
<comment type="caution">
    <text evidence="3">The sequence shown here is derived from an EMBL/GenBank/DDBJ whole genome shotgun (WGS) entry which is preliminary data.</text>
</comment>
<sequence length="73" mass="7149">MNTQTFAVTGMTCGHCASAVTSELQGLPGVTDVTVDLVAGGTSTVTVASDAPLAESDVAAALDEAGDYQLASS</sequence>
<dbReference type="AlphaFoldDB" id="A0A0W8IJ62"/>
<evidence type="ECO:0000259" key="2">
    <source>
        <dbReference type="PROSITE" id="PS50846"/>
    </source>
</evidence>
<accession>A0A0W8IJ62</accession>
<proteinExistence type="predicted"/>
<dbReference type="CDD" id="cd00371">
    <property type="entry name" value="HMA"/>
    <property type="match status" value="1"/>
</dbReference>
<dbReference type="EMBL" id="LQBL01000001">
    <property type="protein sequence ID" value="KUG60020.1"/>
    <property type="molecule type" value="Genomic_DNA"/>
</dbReference>
<feature type="domain" description="HMA" evidence="2">
    <location>
        <begin position="2"/>
        <end position="71"/>
    </location>
</feature>
<dbReference type="SUPFAM" id="SSF55008">
    <property type="entry name" value="HMA, heavy metal-associated domain"/>
    <property type="match status" value="1"/>
</dbReference>
<keyword evidence="1" id="KW-0479">Metal-binding</keyword>
<dbReference type="GO" id="GO:0046872">
    <property type="term" value="F:metal ion binding"/>
    <property type="evidence" value="ECO:0007669"/>
    <property type="project" value="UniProtKB-KW"/>
</dbReference>
<keyword evidence="4" id="KW-1185">Reference proteome</keyword>
<dbReference type="PROSITE" id="PS50846">
    <property type="entry name" value="HMA_2"/>
    <property type="match status" value="1"/>
</dbReference>
<dbReference type="InterPro" id="IPR006121">
    <property type="entry name" value="HMA_dom"/>
</dbReference>
<organism evidence="3 4">
    <name type="scientific">Serinicoccus chungangensis</name>
    <dbReference type="NCBI Taxonomy" id="767452"/>
    <lineage>
        <taxon>Bacteria</taxon>
        <taxon>Bacillati</taxon>
        <taxon>Actinomycetota</taxon>
        <taxon>Actinomycetes</taxon>
        <taxon>Micrococcales</taxon>
        <taxon>Ornithinimicrobiaceae</taxon>
        <taxon>Serinicoccus</taxon>
    </lineage>
</organism>
<dbReference type="OrthoDB" id="9813965at2"/>
<dbReference type="Gene3D" id="3.30.70.100">
    <property type="match status" value="1"/>
</dbReference>
<dbReference type="Proteomes" id="UP000054837">
    <property type="component" value="Unassembled WGS sequence"/>
</dbReference>
<dbReference type="STRING" id="767452.AVL62_15730"/>
<dbReference type="InterPro" id="IPR017969">
    <property type="entry name" value="Heavy-metal-associated_CS"/>
</dbReference>
<dbReference type="PROSITE" id="PS01047">
    <property type="entry name" value="HMA_1"/>
    <property type="match status" value="1"/>
</dbReference>
<evidence type="ECO:0000313" key="3">
    <source>
        <dbReference type="EMBL" id="KUG60020.1"/>
    </source>
</evidence>
<protein>
    <submittedName>
        <fullName evidence="3">Heavy metal transporter</fullName>
    </submittedName>
</protein>
<dbReference type="Pfam" id="PF00403">
    <property type="entry name" value="HMA"/>
    <property type="match status" value="1"/>
</dbReference>